<evidence type="ECO:0000313" key="2">
    <source>
        <dbReference type="Proteomes" id="UP000199045"/>
    </source>
</evidence>
<name>A0A1G7SF46_CHIFI</name>
<evidence type="ECO:0000313" key="1">
    <source>
        <dbReference type="EMBL" id="SDG21676.1"/>
    </source>
</evidence>
<sequence>MFSFFKRNKAKVQIPEWADFFTPAEYENFLAQIDKYFKKEKISYVINDGMADASSDRFGGYQIGLLNLAQRCKQAAPSAWNEIIHEQFVQMEELAAFDKKFIEQSTDFSFAKEYIGVKLYHVDYYKENMENVAIVRHLTEDIVAMLVFDLPHCIKNVARRDFDAWNKTEDEIFTLGLKNIEEKYHPDIIMQKIGDIQCWLADGEHFYAPNIVLDLANFPLVIGAYGTLVAIPNRHAAFLYPIEDLEVVTACNTLIPVIYNIHHEGPGSISNSLYWYRNGRFIKIPCEIDDNTLRMAPPEEFVEMLNKLEEKK</sequence>
<organism evidence="1 2">
    <name type="scientific">Chitinophaga filiformis</name>
    <name type="common">Myxococcus filiformis</name>
    <name type="synonym">Flexibacter filiformis</name>
    <dbReference type="NCBI Taxonomy" id="104663"/>
    <lineage>
        <taxon>Bacteria</taxon>
        <taxon>Pseudomonadati</taxon>
        <taxon>Bacteroidota</taxon>
        <taxon>Chitinophagia</taxon>
        <taxon>Chitinophagales</taxon>
        <taxon>Chitinophagaceae</taxon>
        <taxon>Chitinophaga</taxon>
    </lineage>
</organism>
<dbReference type="AlphaFoldDB" id="A0A1G7SF46"/>
<dbReference type="RefSeq" id="WP_089833709.1">
    <property type="nucleotide sequence ID" value="NZ_FNBN01000003.1"/>
</dbReference>
<proteinExistence type="predicted"/>
<dbReference type="STRING" id="104663.SAMN04488121_103850"/>
<protein>
    <submittedName>
        <fullName evidence="1">Uncharacterized protein</fullName>
    </submittedName>
</protein>
<dbReference type="EMBL" id="FNBN01000003">
    <property type="protein sequence ID" value="SDG21676.1"/>
    <property type="molecule type" value="Genomic_DNA"/>
</dbReference>
<accession>A0A1G7SF46</accession>
<dbReference type="OrthoDB" id="3812886at2"/>
<reference evidence="2" key="1">
    <citation type="submission" date="2016-10" db="EMBL/GenBank/DDBJ databases">
        <authorList>
            <person name="Varghese N."/>
            <person name="Submissions S."/>
        </authorList>
    </citation>
    <scope>NUCLEOTIDE SEQUENCE [LARGE SCALE GENOMIC DNA]</scope>
    <source>
        <strain evidence="2">DSM 527</strain>
    </source>
</reference>
<dbReference type="Proteomes" id="UP000199045">
    <property type="component" value="Unassembled WGS sequence"/>
</dbReference>
<gene>
    <name evidence="1" type="ORF">SAMN04488121_103850</name>
</gene>